<keyword evidence="2" id="KW-0472">Membrane</keyword>
<feature type="transmembrane region" description="Helical" evidence="2">
    <location>
        <begin position="251"/>
        <end position="269"/>
    </location>
</feature>
<dbReference type="OMA" id="FKAGANW"/>
<keyword evidence="2" id="KW-0812">Transmembrane</keyword>
<dbReference type="OrthoDB" id="3357002at2759"/>
<protein>
    <recommendedName>
        <fullName evidence="5">Family c-likeg-protein-coupled receptor protein</fullName>
    </recommendedName>
</protein>
<dbReference type="STRING" id="1287681.M7SRD2"/>
<evidence type="ECO:0000256" key="1">
    <source>
        <dbReference type="SAM" id="MobiDB-lite"/>
    </source>
</evidence>
<sequence length="308" mass="33102">MSQSSGPPYASTIAGSGGVPSIIPDVPISAVFICLFICSAAANMTILQVNRRRGHKFAISGVLFGFSTARITTLVLRIVWANRQTNVRLALAANIFVNAGVLLLYIVNLLFAQRILRAKQPPLGWHGALRVAFRSAYACVVGSLVMIIVAVVLQAYTRDAHVRQVCRDLQLAASTFFLVVAAAPLLVLGLATLLPRHDDEESFGHGGHASKTVIVGLSSLLCVTIAGFKTGATWMPPRPVADPAWYQSKPAFYVFVFTLEIVTVGLLTLSRVDKRFHVPDGSKRPGDYSASLNSSDGYSRKEDAASGF</sequence>
<keyword evidence="2" id="KW-1133">Transmembrane helix</keyword>
<dbReference type="Proteomes" id="UP000012174">
    <property type="component" value="Unassembled WGS sequence"/>
</dbReference>
<evidence type="ECO:0000313" key="4">
    <source>
        <dbReference type="Proteomes" id="UP000012174"/>
    </source>
</evidence>
<feature type="transmembrane region" description="Helical" evidence="2">
    <location>
        <begin position="169"/>
        <end position="191"/>
    </location>
</feature>
<dbReference type="HOGENOM" id="CLU_024263_0_1_1"/>
<gene>
    <name evidence="3" type="ORF">UCREL1_3937</name>
</gene>
<organism evidence="3 4">
    <name type="scientific">Eutypa lata (strain UCR-EL1)</name>
    <name type="common">Grapevine dieback disease fungus</name>
    <name type="synonym">Eutypa armeniacae</name>
    <dbReference type="NCBI Taxonomy" id="1287681"/>
    <lineage>
        <taxon>Eukaryota</taxon>
        <taxon>Fungi</taxon>
        <taxon>Dikarya</taxon>
        <taxon>Ascomycota</taxon>
        <taxon>Pezizomycotina</taxon>
        <taxon>Sordariomycetes</taxon>
        <taxon>Xylariomycetidae</taxon>
        <taxon>Xylariales</taxon>
        <taxon>Diatrypaceae</taxon>
        <taxon>Eutypa</taxon>
    </lineage>
</organism>
<name>M7SRD2_EUTLA</name>
<dbReference type="eggNOG" id="ENOG502S0ZE">
    <property type="taxonomic scope" value="Eukaryota"/>
</dbReference>
<feature type="transmembrane region" description="Helical" evidence="2">
    <location>
        <begin position="26"/>
        <end position="46"/>
    </location>
</feature>
<dbReference type="EMBL" id="KB706139">
    <property type="protein sequence ID" value="EMR69039.1"/>
    <property type="molecule type" value="Genomic_DNA"/>
</dbReference>
<feature type="transmembrane region" description="Helical" evidence="2">
    <location>
        <begin position="212"/>
        <end position="231"/>
    </location>
</feature>
<accession>M7SRD2</accession>
<evidence type="ECO:0000256" key="2">
    <source>
        <dbReference type="SAM" id="Phobius"/>
    </source>
</evidence>
<reference evidence="4" key="1">
    <citation type="journal article" date="2013" name="Genome Announc.">
        <title>Draft genome sequence of the grapevine dieback fungus Eutypa lata UCR-EL1.</title>
        <authorList>
            <person name="Blanco-Ulate B."/>
            <person name="Rolshausen P.E."/>
            <person name="Cantu D."/>
        </authorList>
    </citation>
    <scope>NUCLEOTIDE SEQUENCE [LARGE SCALE GENOMIC DNA]</scope>
    <source>
        <strain evidence="4">UCR-EL1</strain>
    </source>
</reference>
<dbReference type="PANTHER" id="PTHR35184">
    <property type="entry name" value="YALI0C10208P"/>
    <property type="match status" value="1"/>
</dbReference>
<dbReference type="Pfam" id="PF11309">
    <property type="entry name" value="DUF3112"/>
    <property type="match status" value="1"/>
</dbReference>
<feature type="transmembrane region" description="Helical" evidence="2">
    <location>
        <begin position="131"/>
        <end position="157"/>
    </location>
</feature>
<evidence type="ECO:0008006" key="5">
    <source>
        <dbReference type="Google" id="ProtNLM"/>
    </source>
</evidence>
<keyword evidence="4" id="KW-1185">Reference proteome</keyword>
<proteinExistence type="predicted"/>
<feature type="transmembrane region" description="Helical" evidence="2">
    <location>
        <begin position="91"/>
        <end position="111"/>
    </location>
</feature>
<feature type="transmembrane region" description="Helical" evidence="2">
    <location>
        <begin position="58"/>
        <end position="79"/>
    </location>
</feature>
<feature type="region of interest" description="Disordered" evidence="1">
    <location>
        <begin position="281"/>
        <end position="308"/>
    </location>
</feature>
<dbReference type="KEGG" id="ela:UCREL1_3937"/>
<dbReference type="PANTHER" id="PTHR35184:SF1">
    <property type="entry name" value="INTEGRAL MEMBRANE PROTEIN"/>
    <property type="match status" value="1"/>
</dbReference>
<feature type="compositionally biased region" description="Basic and acidic residues" evidence="1">
    <location>
        <begin position="298"/>
        <end position="308"/>
    </location>
</feature>
<dbReference type="InterPro" id="IPR021460">
    <property type="entry name" value="DUF3112"/>
</dbReference>
<evidence type="ECO:0000313" key="3">
    <source>
        <dbReference type="EMBL" id="EMR69039.1"/>
    </source>
</evidence>
<dbReference type="AlphaFoldDB" id="M7SRD2"/>